<protein>
    <submittedName>
        <fullName evidence="1">Uncharacterized protein</fullName>
    </submittedName>
</protein>
<accession>A0A7S5QX84</accession>
<evidence type="ECO:0000313" key="1">
    <source>
        <dbReference type="EMBL" id="QIG67757.1"/>
    </source>
</evidence>
<reference evidence="1" key="1">
    <citation type="submission" date="2020-01" db="EMBL/GenBank/DDBJ databases">
        <title>Patterns of diversity and host range of bacteriophage communities associated with bean-nodulatin bacteria.</title>
        <authorList>
            <person name="Vann Cauwenberghe J."/>
            <person name="Santamaria R.I."/>
            <person name="Bustos P."/>
            <person name="Juarez S."/>
            <person name="Gonzalez V."/>
        </authorList>
    </citation>
    <scope>NUCLEOTIDE SEQUENCE</scope>
</reference>
<dbReference type="Proteomes" id="UP000656987">
    <property type="component" value="Segment"/>
</dbReference>
<keyword evidence="2" id="KW-1185">Reference proteome</keyword>
<sequence length="74" mass="8090">MSAIIRFRKATDRKFFSLRADQIKAVEDTVGTLTEGGEQQDVVVLITELGNIPVDESSNKVLGLLEEAGQTVIK</sequence>
<name>A0A7S5QX84_9CAUD</name>
<proteinExistence type="predicted"/>
<evidence type="ECO:0000313" key="2">
    <source>
        <dbReference type="Proteomes" id="UP000656987"/>
    </source>
</evidence>
<dbReference type="EMBL" id="MN988483">
    <property type="protein sequence ID" value="QIG67757.1"/>
    <property type="molecule type" value="Genomic_DNA"/>
</dbReference>
<organism evidence="1 2">
    <name type="scientific">Rhizobium phage RHph_Y38</name>
    <dbReference type="NCBI Taxonomy" id="2509781"/>
    <lineage>
        <taxon>Viruses</taxon>
        <taxon>Duplodnaviria</taxon>
        <taxon>Heunggongvirae</taxon>
        <taxon>Uroviricota</taxon>
        <taxon>Caudoviricetes</taxon>
        <taxon>Schitoviridae</taxon>
        <taxon>Demetervirinae</taxon>
        <taxon>Acanvirus</taxon>
        <taxon>Acanvirus Y38</taxon>
    </lineage>
</organism>
<gene>
    <name evidence="1" type="ORF">EVB52_056</name>
</gene>